<keyword evidence="1" id="KW-0479">Metal-binding</keyword>
<evidence type="ECO:0000256" key="6">
    <source>
        <dbReference type="SAM" id="Phobius"/>
    </source>
</evidence>
<evidence type="ECO:0000256" key="5">
    <source>
        <dbReference type="SAM" id="MobiDB-lite"/>
    </source>
</evidence>
<evidence type="ECO:0000256" key="3">
    <source>
        <dbReference type="ARBA" id="ARBA00022833"/>
    </source>
</evidence>
<protein>
    <recommendedName>
        <fullName evidence="7">GRF-type domain-containing protein</fullName>
    </recommendedName>
</protein>
<keyword evidence="3" id="KW-0862">Zinc</keyword>
<dbReference type="InterPro" id="IPR010666">
    <property type="entry name" value="Znf_GRF"/>
</dbReference>
<evidence type="ECO:0000256" key="1">
    <source>
        <dbReference type="ARBA" id="ARBA00022723"/>
    </source>
</evidence>
<dbReference type="AlphaFoldDB" id="A0AAD8R1P2"/>
<evidence type="ECO:0000313" key="8">
    <source>
        <dbReference type="EMBL" id="KAK1613133.1"/>
    </source>
</evidence>
<feature type="transmembrane region" description="Helical" evidence="6">
    <location>
        <begin position="272"/>
        <end position="292"/>
    </location>
</feature>
<keyword evidence="6" id="KW-1133">Transmembrane helix</keyword>
<keyword evidence="2 4" id="KW-0863">Zinc-finger</keyword>
<dbReference type="PROSITE" id="PS51999">
    <property type="entry name" value="ZF_GRF"/>
    <property type="match status" value="1"/>
</dbReference>
<name>A0AAD8R1P2_LOLMU</name>
<comment type="caution">
    <text evidence="8">The sequence shown here is derived from an EMBL/GenBank/DDBJ whole genome shotgun (WGS) entry which is preliminary data.</text>
</comment>
<evidence type="ECO:0000256" key="4">
    <source>
        <dbReference type="PROSITE-ProRule" id="PRU01343"/>
    </source>
</evidence>
<accession>A0AAD8R1P2</accession>
<dbReference type="Proteomes" id="UP001231189">
    <property type="component" value="Unassembled WGS sequence"/>
</dbReference>
<gene>
    <name evidence="8" type="ORF">QYE76_036806</name>
</gene>
<feature type="region of interest" description="Disordered" evidence="5">
    <location>
        <begin position="1"/>
        <end position="20"/>
    </location>
</feature>
<dbReference type="EMBL" id="JAUUTY010000007">
    <property type="protein sequence ID" value="KAK1613133.1"/>
    <property type="molecule type" value="Genomic_DNA"/>
</dbReference>
<keyword evidence="9" id="KW-1185">Reference proteome</keyword>
<evidence type="ECO:0000313" key="9">
    <source>
        <dbReference type="Proteomes" id="UP001231189"/>
    </source>
</evidence>
<feature type="region of interest" description="Disordered" evidence="5">
    <location>
        <begin position="94"/>
        <end position="121"/>
    </location>
</feature>
<feature type="domain" description="GRF-type" evidence="7">
    <location>
        <begin position="187"/>
        <end position="228"/>
    </location>
</feature>
<dbReference type="GO" id="GO:0008270">
    <property type="term" value="F:zinc ion binding"/>
    <property type="evidence" value="ECO:0007669"/>
    <property type="project" value="UniProtKB-KW"/>
</dbReference>
<keyword evidence="6" id="KW-0472">Membrane</keyword>
<dbReference type="PANTHER" id="PTHR33248">
    <property type="entry name" value="ZINC ION-BINDING PROTEIN"/>
    <property type="match status" value="1"/>
</dbReference>
<keyword evidence="6" id="KW-0812">Transmembrane</keyword>
<evidence type="ECO:0000259" key="7">
    <source>
        <dbReference type="PROSITE" id="PS51999"/>
    </source>
</evidence>
<organism evidence="8 9">
    <name type="scientific">Lolium multiflorum</name>
    <name type="common">Italian ryegrass</name>
    <name type="synonym">Lolium perenne subsp. multiflorum</name>
    <dbReference type="NCBI Taxonomy" id="4521"/>
    <lineage>
        <taxon>Eukaryota</taxon>
        <taxon>Viridiplantae</taxon>
        <taxon>Streptophyta</taxon>
        <taxon>Embryophyta</taxon>
        <taxon>Tracheophyta</taxon>
        <taxon>Spermatophyta</taxon>
        <taxon>Magnoliopsida</taxon>
        <taxon>Liliopsida</taxon>
        <taxon>Poales</taxon>
        <taxon>Poaceae</taxon>
        <taxon>BOP clade</taxon>
        <taxon>Pooideae</taxon>
        <taxon>Poodae</taxon>
        <taxon>Poeae</taxon>
        <taxon>Poeae Chloroplast Group 2 (Poeae type)</taxon>
        <taxon>Loliodinae</taxon>
        <taxon>Loliinae</taxon>
        <taxon>Lolium</taxon>
    </lineage>
</organism>
<evidence type="ECO:0000256" key="2">
    <source>
        <dbReference type="ARBA" id="ARBA00022771"/>
    </source>
</evidence>
<sequence>MRHTPLSIPTRGIEPRSPARDTIVSEICHGRRRTSSIPPPSDLRRLLQPRHRLPGILPHLLDLPPPRFASGNPPLHLVPTLFPADLVASRPPMASPWRRHHPSLRADEAHPRRPRARPGTPPFVCAVSDLAAVTTRPATRAASLRHGRSTGSSYLEDDPYYTAQCRRLGPPIRSREAPSDYAQGRECTFCGRKTPLQISWSNPNPGRRYDSCQRVKNKCKFFRWYDEEGEVLSPFTKQLIIDLRDVVWDKMEEISCLELELLLQKWKKEGSCMTVILMVLVSVGLAMSLGMITSAR</sequence>
<proteinExistence type="predicted"/>
<reference evidence="8" key="1">
    <citation type="submission" date="2023-07" db="EMBL/GenBank/DDBJ databases">
        <title>A chromosome-level genome assembly of Lolium multiflorum.</title>
        <authorList>
            <person name="Chen Y."/>
            <person name="Copetti D."/>
            <person name="Kolliker R."/>
            <person name="Studer B."/>
        </authorList>
    </citation>
    <scope>NUCLEOTIDE SEQUENCE</scope>
    <source>
        <strain evidence="8">02402/16</strain>
        <tissue evidence="8">Leaf</tissue>
    </source>
</reference>